<dbReference type="PANTHER" id="PTHR30386:SF26">
    <property type="entry name" value="TRANSPORT PROTEIN COMB"/>
    <property type="match status" value="1"/>
</dbReference>
<feature type="coiled-coil region" evidence="6">
    <location>
        <begin position="160"/>
        <end position="187"/>
    </location>
</feature>
<comment type="similarity">
    <text evidence="2">Belongs to the membrane fusion protein (MFP) (TC 8.A.1) family.</text>
</comment>
<organism evidence="7 8">
    <name type="scientific">Synechococcus lacustris str. Tous</name>
    <dbReference type="NCBI Taxonomy" id="1910958"/>
    <lineage>
        <taxon>Bacteria</taxon>
        <taxon>Bacillati</taxon>
        <taxon>Cyanobacteriota</taxon>
        <taxon>Cyanophyceae</taxon>
        <taxon>Synechococcales</taxon>
        <taxon>Synechococcaceae</taxon>
        <taxon>Synechococcus</taxon>
    </lineage>
</organism>
<dbReference type="PANTHER" id="PTHR30386">
    <property type="entry name" value="MEMBRANE FUSION SUBUNIT OF EMRAB-TOLC MULTIDRUG EFFLUX PUMP"/>
    <property type="match status" value="1"/>
</dbReference>
<evidence type="ECO:0000256" key="5">
    <source>
        <dbReference type="ARBA" id="ARBA00023136"/>
    </source>
</evidence>
<keyword evidence="3" id="KW-0812">Transmembrane</keyword>
<protein>
    <submittedName>
        <fullName evidence="7">NHLP bacteriocin system secretion protein</fullName>
    </submittedName>
</protein>
<evidence type="ECO:0000256" key="4">
    <source>
        <dbReference type="ARBA" id="ARBA00022989"/>
    </source>
</evidence>
<dbReference type="InterPro" id="IPR022275">
    <property type="entry name" value="NHPM_bacteriocin_SS_HylD"/>
</dbReference>
<comment type="subcellular location">
    <subcellularLocation>
        <location evidence="1">Membrane</location>
        <topology evidence="1">Single-pass membrane protein</topology>
    </subcellularLocation>
</comment>
<dbReference type="EMBL" id="PXVC01000032">
    <property type="protein sequence ID" value="PSI01418.1"/>
    <property type="molecule type" value="Genomic_DNA"/>
</dbReference>
<dbReference type="GO" id="GO:0016020">
    <property type="term" value="C:membrane"/>
    <property type="evidence" value="ECO:0007669"/>
    <property type="project" value="UniProtKB-SubCell"/>
</dbReference>
<feature type="coiled-coil region" evidence="6">
    <location>
        <begin position="63"/>
        <end position="90"/>
    </location>
</feature>
<evidence type="ECO:0000256" key="3">
    <source>
        <dbReference type="ARBA" id="ARBA00022692"/>
    </source>
</evidence>
<evidence type="ECO:0000256" key="6">
    <source>
        <dbReference type="SAM" id="Coils"/>
    </source>
</evidence>
<dbReference type="AlphaFoldDB" id="A0A2P7EDX7"/>
<dbReference type="InterPro" id="IPR050739">
    <property type="entry name" value="MFP"/>
</dbReference>
<dbReference type="NCBIfam" id="TIGR03794">
    <property type="entry name" value="NHLM_micro_HlyD"/>
    <property type="match status" value="1"/>
</dbReference>
<keyword evidence="4" id="KW-1133">Transmembrane helix</keyword>
<dbReference type="STRING" id="1910958.BTM30_03230"/>
<reference evidence="8" key="1">
    <citation type="submission" date="2018-03" db="EMBL/GenBank/DDBJ databases">
        <title>Ecological and genomic features of two cosmopolitan and abundant freshwater picocyanobacteria.</title>
        <authorList>
            <person name="Cabello-Yeves P.J."/>
            <person name="Picazo A."/>
            <person name="Camacho A."/>
            <person name="Callieri C."/>
            <person name="Rosselli R."/>
            <person name="Roda-Garcia J."/>
            <person name="Coutinho F.H."/>
            <person name="Rodriguez-Valera F."/>
        </authorList>
    </citation>
    <scope>NUCLEOTIDE SEQUENCE [LARGE SCALE GENOMIC DNA]</scope>
    <source>
        <strain evidence="8">Tous</strain>
    </source>
</reference>
<keyword evidence="5" id="KW-0472">Membrane</keyword>
<gene>
    <name evidence="7" type="ORF">C7K08_08085</name>
</gene>
<evidence type="ECO:0000256" key="2">
    <source>
        <dbReference type="ARBA" id="ARBA00009477"/>
    </source>
</evidence>
<name>A0A2P7EDX7_9SYNE</name>
<keyword evidence="6" id="KW-0175">Coiled coil</keyword>
<dbReference type="Gene3D" id="2.40.50.100">
    <property type="match status" value="1"/>
</dbReference>
<dbReference type="Proteomes" id="UP000240206">
    <property type="component" value="Unassembled WGS sequence"/>
</dbReference>
<accession>A0A2P7EDX7</accession>
<evidence type="ECO:0000313" key="7">
    <source>
        <dbReference type="EMBL" id="PSI01418.1"/>
    </source>
</evidence>
<evidence type="ECO:0000256" key="1">
    <source>
        <dbReference type="ARBA" id="ARBA00004167"/>
    </source>
</evidence>
<evidence type="ECO:0000313" key="8">
    <source>
        <dbReference type="Proteomes" id="UP000240206"/>
    </source>
</evidence>
<proteinExistence type="inferred from homology"/>
<sequence>MAALTAAWVLLWPVPTEVVGRGVLTVPGDATLLDARAAGQILDLFMEQGQLVRRGQPLLRIYLPALEQELQRQNRDLAELIAINANLNRRDGSRLRAAQNLKNTALVKLQSDAANLRQLKTTYDQKLADYRYLAAREVVAPLAAPVVSTEDRSTQLAVNIADLRIQERAAQDQYQKIKLEIDSEQQQRDYRINDLRRTIRVTQHRLAFEGTLKANRDGRVLDVQVVRGQTVKAGQRLGTLQGLRPLPLRAVAYFSPADARRLRRGLPLELVPDWQQRGRFGGVEAEVERVNLLPATEEDVNTTLGNPQLARELVKDGPVMRAELLLSRNPATKDGYRWTLSAGSRVFPLREGLTLTAHSYVEWRPPISYLVPVLRNLTGSYRTLRQLRWDRSNLRQNPEEL</sequence>
<comment type="caution">
    <text evidence="7">The sequence shown here is derived from an EMBL/GenBank/DDBJ whole genome shotgun (WGS) entry which is preliminary data.</text>
</comment>
<keyword evidence="8" id="KW-1185">Reference proteome</keyword>